<organism evidence="1 2">
    <name type="scientific">Streptomyces kunmingensis</name>
    <dbReference type="NCBI Taxonomy" id="68225"/>
    <lineage>
        <taxon>Bacteria</taxon>
        <taxon>Bacillati</taxon>
        <taxon>Actinomycetota</taxon>
        <taxon>Actinomycetes</taxon>
        <taxon>Kitasatosporales</taxon>
        <taxon>Streptomycetaceae</taxon>
        <taxon>Streptomyces</taxon>
    </lineage>
</organism>
<dbReference type="Proteomes" id="UP001352223">
    <property type="component" value="Unassembled WGS sequence"/>
</dbReference>
<gene>
    <name evidence="1" type="ORF">OKJ48_09340</name>
</gene>
<dbReference type="EMBL" id="JAOZYB010000049">
    <property type="protein sequence ID" value="MEB3960448.1"/>
    <property type="molecule type" value="Genomic_DNA"/>
</dbReference>
<evidence type="ECO:0000313" key="1">
    <source>
        <dbReference type="EMBL" id="MEB3960448.1"/>
    </source>
</evidence>
<accession>A0ABU6C782</accession>
<name>A0ABU6C782_9ACTN</name>
<proteinExistence type="predicted"/>
<sequence length="202" mass="21611">MTGLSLTLFVLSAALLALVFIKANWVRSVRRRTYPSGGELPTSAFVVARTVLLTMAAVGIWQGAQGLTLANDAEWSDDELSSAVHQTADDLDGYWYRESSLTHDTPYFDDYGSLIEDTVIRYGGGGAPQSGVGASAVSGDPDADGDFTVQADGTDRSFCLHVETARWKKQDYTPPGLTGGEGSDAYKELAYRLTVRARGGAC</sequence>
<comment type="caution">
    <text evidence="1">The sequence shown here is derived from an EMBL/GenBank/DDBJ whole genome shotgun (WGS) entry which is preliminary data.</text>
</comment>
<reference evidence="1 2" key="1">
    <citation type="submission" date="2022-10" db="EMBL/GenBank/DDBJ databases">
        <authorList>
            <person name="Xie J."/>
            <person name="Shen N."/>
        </authorList>
    </citation>
    <scope>NUCLEOTIDE SEQUENCE [LARGE SCALE GENOMIC DNA]</scope>
    <source>
        <strain evidence="1 2">DSM 41681</strain>
    </source>
</reference>
<keyword evidence="2" id="KW-1185">Reference proteome</keyword>
<dbReference type="RefSeq" id="WP_324767532.1">
    <property type="nucleotide sequence ID" value="NZ_BAAATS010000019.1"/>
</dbReference>
<evidence type="ECO:0000313" key="2">
    <source>
        <dbReference type="Proteomes" id="UP001352223"/>
    </source>
</evidence>
<protein>
    <submittedName>
        <fullName evidence="1">Uncharacterized protein</fullName>
    </submittedName>
</protein>